<reference evidence="1" key="1">
    <citation type="submission" date="2021-02" db="EMBL/GenBank/DDBJ databases">
        <authorList>
            <person name="Nowell W R."/>
        </authorList>
    </citation>
    <scope>NUCLEOTIDE SEQUENCE</scope>
</reference>
<evidence type="ECO:0000313" key="1">
    <source>
        <dbReference type="EMBL" id="CAF0728734.1"/>
    </source>
</evidence>
<proteinExistence type="predicted"/>
<dbReference type="AlphaFoldDB" id="A0A813MXU2"/>
<dbReference type="Proteomes" id="UP000663868">
    <property type="component" value="Unassembled WGS sequence"/>
</dbReference>
<evidence type="ECO:0000313" key="2">
    <source>
        <dbReference type="EMBL" id="CAF3777318.1"/>
    </source>
</evidence>
<dbReference type="Proteomes" id="UP000663860">
    <property type="component" value="Unassembled WGS sequence"/>
</dbReference>
<dbReference type="EMBL" id="CAJOBB010000923">
    <property type="protein sequence ID" value="CAF3777318.1"/>
    <property type="molecule type" value="Genomic_DNA"/>
</dbReference>
<protein>
    <recommendedName>
        <fullName evidence="4">F-box domain-containing protein</fullName>
    </recommendedName>
</protein>
<organism evidence="1 3">
    <name type="scientific">Adineta steineri</name>
    <dbReference type="NCBI Taxonomy" id="433720"/>
    <lineage>
        <taxon>Eukaryota</taxon>
        <taxon>Metazoa</taxon>
        <taxon>Spiralia</taxon>
        <taxon>Gnathifera</taxon>
        <taxon>Rotifera</taxon>
        <taxon>Eurotatoria</taxon>
        <taxon>Bdelloidea</taxon>
        <taxon>Adinetida</taxon>
        <taxon>Adinetidae</taxon>
        <taxon>Adineta</taxon>
    </lineage>
</organism>
<accession>A0A813MXU2</accession>
<name>A0A813MXU2_9BILA</name>
<comment type="caution">
    <text evidence="1">The sequence shown here is derived from an EMBL/GenBank/DDBJ whole genome shotgun (WGS) entry which is preliminary data.</text>
</comment>
<evidence type="ECO:0000313" key="3">
    <source>
        <dbReference type="Proteomes" id="UP000663860"/>
    </source>
</evidence>
<gene>
    <name evidence="1" type="ORF">IZO911_LOCUS2679</name>
    <name evidence="2" type="ORF">KXQ929_LOCUS15720</name>
</gene>
<sequence>MISKMKLEMLPNELLLDLFEYFDCIYLLRSFFGYNNRFNQLIYIYLQTHQLNLEFISKDNFDLISQKYLSSLTHHIISLRLSNEQTPNLSNLLFSSNFTIAKFFYLQSLYLHYIPSLDILIEITYYCKNLIYLTDLTIIKCNINEKLKNCINLFHNIWNIPKLSYCNLDGIELKCFSLSFMSKISLTIKKLFIENISCDLSYLFCILNCTPNLEQLSTTIYSYSTNTNLDAIIESMKSLKIYYQGSIDSLKTILSQMPNLTHLKIETLDLIMDGNVWKQILNDYLFKIEIFQLKMKLEFEGNDTDVEKSVNQLLDSFNTRFWIEEHQWYVRCDWELSEITTYAFLYTLPYAFKTIYYLNECNTKSTCDDEEKYRSYKCVEMFENSYRKSMLLHNFNLVCDKFPNLRSLDVVLPFENHFNSHNIILNQLTSLTARIQIASAYDQLQILFNRAPRLYSLRIIFWRKFSNKLFQLTSKTIRRVELGGMFSWCNEFTKDECIAFANSDLGHQCEVLSIEIENRNSVINLIEGMSNLRLLNFRSRDDRWDYRKIPSTENELIHWVQNHFSFTYEIIRNVEKPTSIQVWIDQQERKTKRDTKISKSGHKVSKVVSSVQKFFAKR</sequence>
<dbReference type="EMBL" id="CAJNOE010000013">
    <property type="protein sequence ID" value="CAF0728734.1"/>
    <property type="molecule type" value="Genomic_DNA"/>
</dbReference>
<evidence type="ECO:0008006" key="4">
    <source>
        <dbReference type="Google" id="ProtNLM"/>
    </source>
</evidence>